<dbReference type="PROSITE" id="PS50850">
    <property type="entry name" value="MFS"/>
    <property type="match status" value="1"/>
</dbReference>
<dbReference type="InterPro" id="IPR050171">
    <property type="entry name" value="MFS_Transporters"/>
</dbReference>
<dbReference type="HAMAP" id="MF_02091">
    <property type="entry name" value="MFS_YfcJ"/>
    <property type="match status" value="1"/>
</dbReference>
<keyword evidence="2 8" id="KW-0813">Transport</keyword>
<keyword evidence="6 8" id="KW-1133">Transmembrane helix</keyword>
<feature type="transmembrane region" description="Helical" evidence="8">
    <location>
        <begin position="83"/>
        <end position="103"/>
    </location>
</feature>
<keyword evidence="5 8" id="KW-0812">Transmembrane</keyword>
<feature type="transmembrane region" description="Helical" evidence="8">
    <location>
        <begin position="208"/>
        <end position="234"/>
    </location>
</feature>
<gene>
    <name evidence="11" type="ORF">ACFFGY_20435</name>
</gene>
<evidence type="ECO:0000256" key="9">
    <source>
        <dbReference type="SAM" id="MobiDB-lite"/>
    </source>
</evidence>
<comment type="similarity">
    <text evidence="8">Belongs to the major facilitator superfamily. YfcJ family.</text>
</comment>
<evidence type="ECO:0000313" key="12">
    <source>
        <dbReference type="Proteomes" id="UP001589865"/>
    </source>
</evidence>
<dbReference type="PANTHER" id="PTHR23517">
    <property type="entry name" value="RESISTANCE PROTEIN MDTM, PUTATIVE-RELATED-RELATED"/>
    <property type="match status" value="1"/>
</dbReference>
<evidence type="ECO:0000256" key="8">
    <source>
        <dbReference type="HAMAP-Rule" id="MF_02091"/>
    </source>
</evidence>
<evidence type="ECO:0000256" key="5">
    <source>
        <dbReference type="ARBA" id="ARBA00022692"/>
    </source>
</evidence>
<organism evidence="11 12">
    <name type="scientific">Roseomonas elaeocarpi</name>
    <dbReference type="NCBI Taxonomy" id="907779"/>
    <lineage>
        <taxon>Bacteria</taxon>
        <taxon>Pseudomonadati</taxon>
        <taxon>Pseudomonadota</taxon>
        <taxon>Alphaproteobacteria</taxon>
        <taxon>Acetobacterales</taxon>
        <taxon>Roseomonadaceae</taxon>
        <taxon>Roseomonas</taxon>
    </lineage>
</organism>
<feature type="domain" description="Major facilitator superfamily (MFS) profile" evidence="10">
    <location>
        <begin position="48"/>
        <end position="425"/>
    </location>
</feature>
<feature type="transmembrane region" description="Helical" evidence="8">
    <location>
        <begin position="143"/>
        <end position="169"/>
    </location>
</feature>
<feature type="transmembrane region" description="Helical" evidence="8">
    <location>
        <begin position="397"/>
        <end position="418"/>
    </location>
</feature>
<feature type="transmembrane region" description="Helical" evidence="8">
    <location>
        <begin position="367"/>
        <end position="385"/>
    </location>
</feature>
<dbReference type="EMBL" id="JBHLUN010000016">
    <property type="protein sequence ID" value="MFC0410624.1"/>
    <property type="molecule type" value="Genomic_DNA"/>
</dbReference>
<dbReference type="NCBIfam" id="NF009048">
    <property type="entry name" value="PRK12382.1"/>
    <property type="match status" value="1"/>
</dbReference>
<keyword evidence="4 8" id="KW-0997">Cell inner membrane</keyword>
<evidence type="ECO:0000256" key="3">
    <source>
        <dbReference type="ARBA" id="ARBA00022475"/>
    </source>
</evidence>
<feature type="transmembrane region" description="Helical" evidence="8">
    <location>
        <begin position="49"/>
        <end position="71"/>
    </location>
</feature>
<reference evidence="11 12" key="1">
    <citation type="submission" date="2024-09" db="EMBL/GenBank/DDBJ databases">
        <authorList>
            <person name="Sun Q."/>
            <person name="Mori K."/>
        </authorList>
    </citation>
    <scope>NUCLEOTIDE SEQUENCE [LARGE SCALE GENOMIC DNA]</scope>
    <source>
        <strain evidence="11 12">TBRC 5777</strain>
    </source>
</reference>
<name>A0ABV6JYB1_9PROT</name>
<evidence type="ECO:0000256" key="6">
    <source>
        <dbReference type="ARBA" id="ARBA00022989"/>
    </source>
</evidence>
<accession>A0ABV6JYB1</accession>
<dbReference type="Proteomes" id="UP001589865">
    <property type="component" value="Unassembled WGS sequence"/>
</dbReference>
<evidence type="ECO:0000256" key="1">
    <source>
        <dbReference type="ARBA" id="ARBA00004651"/>
    </source>
</evidence>
<proteinExistence type="inferred from homology"/>
<feature type="transmembrane region" description="Helical" evidence="8">
    <location>
        <begin position="336"/>
        <end position="355"/>
    </location>
</feature>
<dbReference type="InterPro" id="IPR037541">
    <property type="entry name" value="MFS_YfcJ"/>
</dbReference>
<keyword evidence="3 8" id="KW-1003">Cell membrane</keyword>
<dbReference type="SUPFAM" id="SSF103473">
    <property type="entry name" value="MFS general substrate transporter"/>
    <property type="match status" value="1"/>
</dbReference>
<feature type="transmembrane region" description="Helical" evidence="8">
    <location>
        <begin position="115"/>
        <end position="137"/>
    </location>
</feature>
<keyword evidence="12" id="KW-1185">Reference proteome</keyword>
<dbReference type="InterPro" id="IPR036259">
    <property type="entry name" value="MFS_trans_sf"/>
</dbReference>
<sequence>MVRASERDVRASGHDVRASEHGVGTPEREVGTPEHDVRASRGDAGGRRLLLLALILFVSYLCVAVSLPVVPLFVTRNLGLGNAWAGLAVGSAFVATILTRGLAGTLSDRRGPKRAAAWGLGFYVAGGLVSAMAGVLAQGWPGFAVLILGRLVVGLGESLVAVGVIAWGIASLGPQRSGKVLALLGASLYGAFAVGGPLGLLLLERLGFAGTMLLAAVLPALGLVAIWPLAGAAAHPEVVRPPFRRVIGRIWRQGSVVCLQGVGFAAIGAFFSLHFAHEGWPMAGLGLTGFGLGFVIVRALFGHLPDRLGGLPVATGSLAVEMAGLLVIAVAGDPRVALLGAFLTGLGCSLVFPAMGREVVRLVEPPLRGTALGAYAGFQDLAYGLTGPLAGLLADRAGYGSVFLAGGISAALGLAVTLRLRRRVVAMV</sequence>
<dbReference type="InterPro" id="IPR011701">
    <property type="entry name" value="MFS"/>
</dbReference>
<keyword evidence="7 8" id="KW-0472">Membrane</keyword>
<dbReference type="RefSeq" id="WP_377046376.1">
    <property type="nucleotide sequence ID" value="NZ_JBHLUN010000016.1"/>
</dbReference>
<feature type="transmembrane region" description="Helical" evidence="8">
    <location>
        <begin position="255"/>
        <end position="276"/>
    </location>
</feature>
<evidence type="ECO:0000256" key="2">
    <source>
        <dbReference type="ARBA" id="ARBA00022448"/>
    </source>
</evidence>
<feature type="transmembrane region" description="Helical" evidence="8">
    <location>
        <begin position="308"/>
        <end position="330"/>
    </location>
</feature>
<dbReference type="Gene3D" id="1.20.1250.20">
    <property type="entry name" value="MFS general substrate transporter like domains"/>
    <property type="match status" value="1"/>
</dbReference>
<feature type="region of interest" description="Disordered" evidence="9">
    <location>
        <begin position="1"/>
        <end position="40"/>
    </location>
</feature>
<comment type="caution">
    <text evidence="11">The sequence shown here is derived from an EMBL/GenBank/DDBJ whole genome shotgun (WGS) entry which is preliminary data.</text>
</comment>
<comment type="subcellular location">
    <subcellularLocation>
        <location evidence="8">Cell inner membrane</location>
        <topology evidence="8">Multi-pass membrane protein</topology>
    </subcellularLocation>
    <subcellularLocation>
        <location evidence="1">Cell membrane</location>
        <topology evidence="1">Multi-pass membrane protein</topology>
    </subcellularLocation>
</comment>
<dbReference type="Pfam" id="PF07690">
    <property type="entry name" value="MFS_1"/>
    <property type="match status" value="1"/>
</dbReference>
<evidence type="ECO:0000259" key="10">
    <source>
        <dbReference type="PROSITE" id="PS50850"/>
    </source>
</evidence>
<protein>
    <recommendedName>
        <fullName evidence="8">Uncharacterized MFS-type transporter ACFFGY_20435</fullName>
    </recommendedName>
</protein>
<dbReference type="InterPro" id="IPR020846">
    <property type="entry name" value="MFS_dom"/>
</dbReference>
<feature type="transmembrane region" description="Helical" evidence="8">
    <location>
        <begin position="282"/>
        <end position="301"/>
    </location>
</feature>
<evidence type="ECO:0000256" key="7">
    <source>
        <dbReference type="ARBA" id="ARBA00023136"/>
    </source>
</evidence>
<dbReference type="NCBIfam" id="NF003477">
    <property type="entry name" value="PRK05122.1"/>
    <property type="match status" value="1"/>
</dbReference>
<evidence type="ECO:0000256" key="4">
    <source>
        <dbReference type="ARBA" id="ARBA00022519"/>
    </source>
</evidence>
<feature type="transmembrane region" description="Helical" evidence="8">
    <location>
        <begin position="181"/>
        <end position="202"/>
    </location>
</feature>
<dbReference type="PANTHER" id="PTHR23517:SF1">
    <property type="match status" value="1"/>
</dbReference>
<evidence type="ECO:0000313" key="11">
    <source>
        <dbReference type="EMBL" id="MFC0410624.1"/>
    </source>
</evidence>